<dbReference type="EMBL" id="LR134182">
    <property type="protein sequence ID" value="VEB41249.1"/>
    <property type="molecule type" value="Genomic_DNA"/>
</dbReference>
<dbReference type="GO" id="GO:0006520">
    <property type="term" value="P:amino acid metabolic process"/>
    <property type="evidence" value="ECO:0007669"/>
    <property type="project" value="InterPro"/>
</dbReference>
<dbReference type="Gene3D" id="3.40.50.11240">
    <property type="entry name" value="Ethanolamine ammonia-lyase light chain (EutC)"/>
    <property type="match status" value="1"/>
</dbReference>
<name>A0A447T8S5_CHRVL</name>
<keyword evidence="3" id="KW-0170">Cobalt</keyword>
<evidence type="ECO:0000313" key="6">
    <source>
        <dbReference type="Proteomes" id="UP000275777"/>
    </source>
</evidence>
<dbReference type="GO" id="GO:0008851">
    <property type="term" value="F:ethanolamine ammonia-lyase activity"/>
    <property type="evidence" value="ECO:0007669"/>
    <property type="project" value="UniProtKB-EC"/>
</dbReference>
<keyword evidence="4" id="KW-1283">Bacterial microcompartment</keyword>
<evidence type="ECO:0000313" key="5">
    <source>
        <dbReference type="EMBL" id="VEB41249.1"/>
    </source>
</evidence>
<reference evidence="5 6" key="1">
    <citation type="submission" date="2018-12" db="EMBL/GenBank/DDBJ databases">
        <authorList>
            <consortium name="Pathogen Informatics"/>
        </authorList>
    </citation>
    <scope>NUCLEOTIDE SEQUENCE [LARGE SCALE GENOMIC DNA]</scope>
    <source>
        <strain evidence="5 6">NCTC9695</strain>
    </source>
</reference>
<dbReference type="PANTHER" id="PTHR39330">
    <property type="entry name" value="ETHANOLAMINE AMMONIA-LYASE LIGHT CHAIN"/>
    <property type="match status" value="1"/>
</dbReference>
<accession>A0A447T8S5</accession>
<dbReference type="PANTHER" id="PTHR39330:SF1">
    <property type="entry name" value="ETHANOLAMINE AMMONIA-LYASE SMALL SUBUNIT"/>
    <property type="match status" value="1"/>
</dbReference>
<organism evidence="5 6">
    <name type="scientific">Chromobacterium violaceum</name>
    <dbReference type="NCBI Taxonomy" id="536"/>
    <lineage>
        <taxon>Bacteria</taxon>
        <taxon>Pseudomonadati</taxon>
        <taxon>Pseudomonadota</taxon>
        <taxon>Betaproteobacteria</taxon>
        <taxon>Neisseriales</taxon>
        <taxon>Chromobacteriaceae</taxon>
        <taxon>Chromobacterium</taxon>
    </lineage>
</organism>
<evidence type="ECO:0000256" key="2">
    <source>
        <dbReference type="ARBA" id="ARBA00023239"/>
    </source>
</evidence>
<protein>
    <submittedName>
        <fullName evidence="5">Ethanolamine ammonia-lyase light chain</fullName>
        <ecNumber evidence="5">4.3.1.7</ecNumber>
    </submittedName>
</protein>
<dbReference type="GO" id="GO:0031419">
    <property type="term" value="F:cobalamin binding"/>
    <property type="evidence" value="ECO:0007669"/>
    <property type="project" value="UniProtKB-KW"/>
</dbReference>
<evidence type="ECO:0000256" key="1">
    <source>
        <dbReference type="ARBA" id="ARBA00022628"/>
    </source>
</evidence>
<dbReference type="EC" id="4.3.1.7" evidence="5"/>
<dbReference type="InterPro" id="IPR042251">
    <property type="entry name" value="EutC_C"/>
</dbReference>
<dbReference type="InterPro" id="IPR009246">
    <property type="entry name" value="EutC"/>
</dbReference>
<evidence type="ECO:0000256" key="4">
    <source>
        <dbReference type="ARBA" id="ARBA00024446"/>
    </source>
</evidence>
<gene>
    <name evidence="5" type="primary">eutC_1</name>
    <name evidence="5" type="ORF">NCTC9695_01668</name>
</gene>
<keyword evidence="2 5" id="KW-0456">Lyase</keyword>
<dbReference type="GO" id="GO:0009350">
    <property type="term" value="C:ethanolamine ammonia-lyase complex"/>
    <property type="evidence" value="ECO:0007669"/>
    <property type="project" value="TreeGrafter"/>
</dbReference>
<dbReference type="Proteomes" id="UP000275777">
    <property type="component" value="Chromosome"/>
</dbReference>
<dbReference type="AlphaFoldDB" id="A0A447T8S5"/>
<keyword evidence="1" id="KW-0846">Cobalamin</keyword>
<proteinExistence type="predicted"/>
<dbReference type="Pfam" id="PF05985">
    <property type="entry name" value="EutC"/>
    <property type="match status" value="1"/>
</dbReference>
<sequence length="108" mass="11305">MALGDEAGEIMGARMTAMLIGERPGLSSPDSVGLYLTAAPRAGRSDAERNCISNVRPDGLPYPLAAFKLAWLIDAALRQPTGVALKDGSAADPRWAALLARQTGLIKS</sequence>
<evidence type="ECO:0000256" key="3">
    <source>
        <dbReference type="ARBA" id="ARBA00023285"/>
    </source>
</evidence>